<feature type="transmembrane region" description="Helical" evidence="1">
    <location>
        <begin position="7"/>
        <end position="28"/>
    </location>
</feature>
<accession>A0ABS2PJ21</accession>
<keyword evidence="1" id="KW-0812">Transmembrane</keyword>
<dbReference type="NCBIfam" id="NF033218">
    <property type="entry name" value="anchor_AmaP"/>
    <property type="match status" value="1"/>
</dbReference>
<organism evidence="2 3">
    <name type="scientific">Streptococcus saliviloxodontae</name>
    <dbReference type="NCBI Taxonomy" id="1349416"/>
    <lineage>
        <taxon>Bacteria</taxon>
        <taxon>Bacillati</taxon>
        <taxon>Bacillota</taxon>
        <taxon>Bacilli</taxon>
        <taxon>Lactobacillales</taxon>
        <taxon>Streptococcaceae</taxon>
        <taxon>Streptococcus</taxon>
    </lineage>
</organism>
<dbReference type="EMBL" id="JAFBEI010000003">
    <property type="protein sequence ID" value="MBM7635433.1"/>
    <property type="molecule type" value="Genomic_DNA"/>
</dbReference>
<dbReference type="Proteomes" id="UP000809081">
    <property type="component" value="Unassembled WGS sequence"/>
</dbReference>
<dbReference type="RefSeq" id="WP_205016385.1">
    <property type="nucleotide sequence ID" value="NZ_JAFBEI010000003.1"/>
</dbReference>
<keyword evidence="1" id="KW-0472">Membrane</keyword>
<feature type="transmembrane region" description="Helical" evidence="1">
    <location>
        <begin position="62"/>
        <end position="84"/>
    </location>
</feature>
<proteinExistence type="predicted"/>
<evidence type="ECO:0000313" key="2">
    <source>
        <dbReference type="EMBL" id="MBM7635433.1"/>
    </source>
</evidence>
<keyword evidence="3" id="KW-1185">Reference proteome</keyword>
<sequence length="196" mass="22112">MTKLSKTLSVILGLILISFLLSVSYMYLDQASVPKDIADQLASLKFDYSFGQDVLSDILGNYFFWGPIIIVVFIVIALILIIFWPRTYSELTLDKSNSGSLKLKKSAIEGYVKSIVVGQGVMASPKVDVKMYRKKFKVSVSGRMIPRINAIEKSIQLEQDIHHGLEQFFGIDKLVDFTVLVKHIEEKEKTTSSRVE</sequence>
<name>A0ABS2PJ21_9STRE</name>
<evidence type="ECO:0000313" key="3">
    <source>
        <dbReference type="Proteomes" id="UP000809081"/>
    </source>
</evidence>
<evidence type="ECO:0000256" key="1">
    <source>
        <dbReference type="SAM" id="Phobius"/>
    </source>
</evidence>
<protein>
    <recommendedName>
        <fullName evidence="4">Alkaline shock response membrane anchor protein AmaP</fullName>
    </recommendedName>
</protein>
<reference evidence="2 3" key="1">
    <citation type="submission" date="2021-01" db="EMBL/GenBank/DDBJ databases">
        <title>Genomic Encyclopedia of Type Strains, Phase IV (KMG-IV): sequencing the most valuable type-strain genomes for metagenomic binning, comparative biology and taxonomic classification.</title>
        <authorList>
            <person name="Goeker M."/>
        </authorList>
    </citation>
    <scope>NUCLEOTIDE SEQUENCE [LARGE SCALE GENOMIC DNA]</scope>
    <source>
        <strain evidence="2 3">DSM 27513</strain>
    </source>
</reference>
<comment type="caution">
    <text evidence="2">The sequence shown here is derived from an EMBL/GenBank/DDBJ whole genome shotgun (WGS) entry which is preliminary data.</text>
</comment>
<keyword evidence="1" id="KW-1133">Transmembrane helix</keyword>
<evidence type="ECO:0008006" key="4">
    <source>
        <dbReference type="Google" id="ProtNLM"/>
    </source>
</evidence>
<gene>
    <name evidence="2" type="ORF">JOC31_000225</name>
</gene>